<dbReference type="InterPro" id="IPR036388">
    <property type="entry name" value="WH-like_DNA-bd_sf"/>
</dbReference>
<dbReference type="GO" id="GO:0005829">
    <property type="term" value="C:cytosol"/>
    <property type="evidence" value="ECO:0007669"/>
    <property type="project" value="TreeGrafter"/>
</dbReference>
<dbReference type="SUPFAM" id="SSF46894">
    <property type="entry name" value="C-terminal effector domain of the bipartite response regulators"/>
    <property type="match status" value="1"/>
</dbReference>
<protein>
    <recommendedName>
        <fullName evidence="1">Stage 0 sporulation protein A homolog</fullName>
    </recommendedName>
</protein>
<dbReference type="GO" id="GO:0000156">
    <property type="term" value="F:phosphorelay response regulator activity"/>
    <property type="evidence" value="ECO:0007669"/>
    <property type="project" value="TreeGrafter"/>
</dbReference>
<dbReference type="InterPro" id="IPR001789">
    <property type="entry name" value="Sig_transdc_resp-reg_receiver"/>
</dbReference>
<evidence type="ECO:0000259" key="9">
    <source>
        <dbReference type="PROSITE" id="PS51755"/>
    </source>
</evidence>
<evidence type="ECO:0000256" key="7">
    <source>
        <dbReference type="PROSITE-ProRule" id="PRU01091"/>
    </source>
</evidence>
<dbReference type="InterPro" id="IPR039420">
    <property type="entry name" value="WalR-like"/>
</dbReference>
<feature type="modified residue" description="4-aspartylphosphate" evidence="6">
    <location>
        <position position="52"/>
    </location>
</feature>
<dbReference type="Pfam" id="PF00486">
    <property type="entry name" value="Trans_reg_C"/>
    <property type="match status" value="1"/>
</dbReference>
<feature type="domain" description="OmpR/PhoB-type" evidence="9">
    <location>
        <begin position="126"/>
        <end position="234"/>
    </location>
</feature>
<sequence>MQKILIVEDDEKLCRELEVFLEKNGYQTEGLKHFDNVAEDILRSNSHLVLLDINLPRTDGTFVCREVRRTSDIPVIMITSRNTELDELLSMNCGADDFVTKPFHPQILLARIAAVLKRVYKEAPQLEQIDCGSFILDITKGTVTVKGAGADAGGAVKEGCVELTKNEQKILLCLAKKRQSIVTRDEIISSLWDSEMFVDDNTLTVNVNRLRAKLEETGIKDAILTKRGQGYLLV</sequence>
<gene>
    <name evidence="10" type="ORF">C7383_106141</name>
</gene>
<dbReference type="InterPro" id="IPR016032">
    <property type="entry name" value="Sig_transdc_resp-reg_C-effctor"/>
</dbReference>
<evidence type="ECO:0000256" key="1">
    <source>
        <dbReference type="ARBA" id="ARBA00018672"/>
    </source>
</evidence>
<evidence type="ECO:0000256" key="3">
    <source>
        <dbReference type="ARBA" id="ARBA00023125"/>
    </source>
</evidence>
<keyword evidence="6" id="KW-0597">Phosphoprotein</keyword>
<dbReference type="PANTHER" id="PTHR48111:SF43">
    <property type="entry name" value="STAGE 0 SPORULATION PROTEIN A HOMOLOG"/>
    <property type="match status" value="1"/>
</dbReference>
<dbReference type="InterPro" id="IPR011006">
    <property type="entry name" value="CheY-like_superfamily"/>
</dbReference>
<dbReference type="RefSeq" id="WP_109626508.1">
    <property type="nucleotide sequence ID" value="NZ_JANKBI010000004.1"/>
</dbReference>
<dbReference type="SMART" id="SM00448">
    <property type="entry name" value="REC"/>
    <property type="match status" value="1"/>
</dbReference>
<evidence type="ECO:0000313" key="10">
    <source>
        <dbReference type="EMBL" id="PWJ75571.1"/>
    </source>
</evidence>
<dbReference type="PROSITE" id="PS51755">
    <property type="entry name" value="OMPR_PHOB"/>
    <property type="match status" value="1"/>
</dbReference>
<evidence type="ECO:0000256" key="2">
    <source>
        <dbReference type="ARBA" id="ARBA00023015"/>
    </source>
</evidence>
<dbReference type="GO" id="GO:0032993">
    <property type="term" value="C:protein-DNA complex"/>
    <property type="evidence" value="ECO:0007669"/>
    <property type="project" value="TreeGrafter"/>
</dbReference>
<evidence type="ECO:0000256" key="4">
    <source>
        <dbReference type="ARBA" id="ARBA00023163"/>
    </source>
</evidence>
<dbReference type="SMART" id="SM00862">
    <property type="entry name" value="Trans_reg_C"/>
    <property type="match status" value="1"/>
</dbReference>
<proteinExistence type="predicted"/>
<dbReference type="AlphaFoldDB" id="A0AB73T3K2"/>
<evidence type="ECO:0000259" key="8">
    <source>
        <dbReference type="PROSITE" id="PS50110"/>
    </source>
</evidence>
<dbReference type="InterPro" id="IPR001867">
    <property type="entry name" value="OmpR/PhoB-type_DNA-bd"/>
</dbReference>
<organism evidence="10 11">
    <name type="scientific">Murimonas intestini</name>
    <dbReference type="NCBI Taxonomy" id="1337051"/>
    <lineage>
        <taxon>Bacteria</taxon>
        <taxon>Bacillati</taxon>
        <taxon>Bacillota</taxon>
        <taxon>Clostridia</taxon>
        <taxon>Lachnospirales</taxon>
        <taxon>Lachnospiraceae</taxon>
        <taxon>Murimonas</taxon>
    </lineage>
</organism>
<evidence type="ECO:0000313" key="11">
    <source>
        <dbReference type="Proteomes" id="UP000245412"/>
    </source>
</evidence>
<dbReference type="Gene3D" id="3.40.50.2300">
    <property type="match status" value="1"/>
</dbReference>
<dbReference type="PROSITE" id="PS50110">
    <property type="entry name" value="RESPONSE_REGULATORY"/>
    <property type="match status" value="1"/>
</dbReference>
<dbReference type="PANTHER" id="PTHR48111">
    <property type="entry name" value="REGULATOR OF RPOS"/>
    <property type="match status" value="1"/>
</dbReference>
<dbReference type="CDD" id="cd00383">
    <property type="entry name" value="trans_reg_C"/>
    <property type="match status" value="1"/>
</dbReference>
<keyword evidence="3 7" id="KW-0238">DNA-binding</keyword>
<keyword evidence="2" id="KW-0805">Transcription regulation</keyword>
<accession>A0AB73T3K2</accession>
<evidence type="ECO:0000256" key="6">
    <source>
        <dbReference type="PROSITE-ProRule" id="PRU00169"/>
    </source>
</evidence>
<comment type="function">
    <text evidence="5">May play the central regulatory role in sporulation. It may be an element of the effector pathway responsible for the activation of sporulation genes in response to nutritional stress. Spo0A may act in concert with spo0H (a sigma factor) to control the expression of some genes that are critical to the sporulation process.</text>
</comment>
<dbReference type="Gene3D" id="1.10.10.10">
    <property type="entry name" value="Winged helix-like DNA-binding domain superfamily/Winged helix DNA-binding domain"/>
    <property type="match status" value="1"/>
</dbReference>
<dbReference type="Gene3D" id="6.10.250.690">
    <property type="match status" value="1"/>
</dbReference>
<dbReference type="GO" id="GO:0000976">
    <property type="term" value="F:transcription cis-regulatory region binding"/>
    <property type="evidence" value="ECO:0007669"/>
    <property type="project" value="TreeGrafter"/>
</dbReference>
<dbReference type="Pfam" id="PF00072">
    <property type="entry name" value="Response_reg"/>
    <property type="match status" value="1"/>
</dbReference>
<keyword evidence="4" id="KW-0804">Transcription</keyword>
<dbReference type="Proteomes" id="UP000245412">
    <property type="component" value="Unassembled WGS sequence"/>
</dbReference>
<reference evidence="10 11" key="1">
    <citation type="submission" date="2018-05" db="EMBL/GenBank/DDBJ databases">
        <authorList>
            <person name="Goeker M."/>
            <person name="Huntemann M."/>
            <person name="Clum A."/>
            <person name="Pillay M."/>
            <person name="Palaniappan K."/>
            <person name="Varghese N."/>
            <person name="Mikhailova N."/>
            <person name="Stamatis D."/>
            <person name="Reddy T."/>
            <person name="Daum C."/>
            <person name="Shapiro N."/>
            <person name="Ivanova N."/>
            <person name="Kyrpides N."/>
            <person name="Woyke T."/>
        </authorList>
    </citation>
    <scope>NUCLEOTIDE SEQUENCE [LARGE SCALE GENOMIC DNA]</scope>
    <source>
        <strain evidence="10 11">DSM 26524</strain>
    </source>
</reference>
<dbReference type="EMBL" id="QGGY01000006">
    <property type="protein sequence ID" value="PWJ75571.1"/>
    <property type="molecule type" value="Genomic_DNA"/>
</dbReference>
<keyword evidence="11" id="KW-1185">Reference proteome</keyword>
<feature type="domain" description="Response regulatory" evidence="8">
    <location>
        <begin position="3"/>
        <end position="116"/>
    </location>
</feature>
<dbReference type="SUPFAM" id="SSF52172">
    <property type="entry name" value="CheY-like"/>
    <property type="match status" value="1"/>
</dbReference>
<dbReference type="GO" id="GO:0006355">
    <property type="term" value="P:regulation of DNA-templated transcription"/>
    <property type="evidence" value="ECO:0007669"/>
    <property type="project" value="InterPro"/>
</dbReference>
<comment type="caution">
    <text evidence="10">The sequence shown here is derived from an EMBL/GenBank/DDBJ whole genome shotgun (WGS) entry which is preliminary data.</text>
</comment>
<evidence type="ECO:0000256" key="5">
    <source>
        <dbReference type="ARBA" id="ARBA00024867"/>
    </source>
</evidence>
<feature type="DNA-binding region" description="OmpR/PhoB-type" evidence="7">
    <location>
        <begin position="126"/>
        <end position="234"/>
    </location>
</feature>
<name>A0AB73T3K2_9FIRM</name>